<sequence length="1129" mass="119591">MNLEQGWNLVTIQVLPTDPTPGDGVLTSQDVFGSIAGLRSVWSFDNETKKWSTYRKPVDQNDAAAAEQNALPGVGISSVAFGSSFWIEMATNANVQLQGEVPSTAPAVELHAGWNLIGIPVAGPESFQTLSEQVPLVSALALQGFDYDTVLQWQADAPTAPGYNANKFGTAENNRNEEEFQFLEVNRGYWVNVTEPQTILPSLLTTARGDTDLPPIGNFPNGPEDVSISGDASPVAARDQTKIVFFEDEDVQSLSFSNEGGGLMLWEAEWVPDGEVSEEPWMSLAFEQSEQSSDTALTGVTTVETESIHLRLNRKNLTKGSYTGTLYLRTSAGDKAFEVTANVGGLKGEWKGFAVISSVNGKRNPVPDIDLNLSFYEDGVTSGLLRGAIDASQSALWPVDVQLIGYVTGATGNGFQLGGAFLLPPGDQNQQPFDVWDASATGTDVDWNDDGFNPLDRINPFPFPIYRSVVLEGELVTANPVDDEGYRIEGTYREVVYGMLREPIEMEGRFQIDRVSPTPFDSLQEAVVTSASMGTSPIATGPKPGTIVFGTNATRTRTVTINSDLLLNDVRVSFDLRASGSNSLASTDIQIELEAPSGERLVLHDGSAIDPASLRQASYPGRLTPLGTSPDLATFVATVSDTSGNWDVIFTNNSGQTIIVQDVSVVLVGQPIVDIHGRVTNASGGGLEGADISLTGLPFSQVFSGITDSNGEFVLSGIPAMPVNLSAFLPGHEGGNSIVSSQLIPQFAGPASNDEEARFASRFRAMPAVPVGTLGVPGFDSSGTSSSPFVIELIPEPGPVEIDAFPDYGLAHLEVQFTALRATSAVSWDFGDGNSGFGSSPRHSYSSAGVYTVSMNHAGGTETREIVVLPSPGETPADAEEIGGSSYASAGNYDSFIFQPRFSGGGSLPAGELNPTSVTPEDFPAISPGVELVMVQHAYAANADIDLAPKVSGPNQDFGSDSFASALPGDSVLNNQPGPGNGFSIPLPLEDASLATPAPIHDPGWAYEDHNYLIWPRKWFLDNDGNGFFSTGDEDLAGITAYDSNDSSYELMRGTGGFGGPFTQYRMACNIGSTIMPVGISGASVRSTDADPVTSPALEAGPTHAGLARNLHFQLSTNLLVLPQQNSQP</sequence>
<dbReference type="Gene3D" id="2.60.120.260">
    <property type="entry name" value="Galactose-binding domain-like"/>
    <property type="match status" value="1"/>
</dbReference>
<accession>A0A934RVR7</accession>
<evidence type="ECO:0000313" key="2">
    <source>
        <dbReference type="EMBL" id="MBK1835050.1"/>
    </source>
</evidence>
<dbReference type="InterPro" id="IPR000601">
    <property type="entry name" value="PKD_dom"/>
</dbReference>
<dbReference type="SMART" id="SM00089">
    <property type="entry name" value="PKD"/>
    <property type="match status" value="1"/>
</dbReference>
<dbReference type="EMBL" id="JAENIO010000039">
    <property type="protein sequence ID" value="MBK1835050.1"/>
    <property type="molecule type" value="Genomic_DNA"/>
</dbReference>
<dbReference type="InterPro" id="IPR035986">
    <property type="entry name" value="PKD_dom_sf"/>
</dbReference>
<dbReference type="SUPFAM" id="SSF49464">
    <property type="entry name" value="Carboxypeptidase regulatory domain-like"/>
    <property type="match status" value="1"/>
</dbReference>
<dbReference type="PROSITE" id="PS50093">
    <property type="entry name" value="PKD"/>
    <property type="match status" value="1"/>
</dbReference>
<dbReference type="CDD" id="cd00146">
    <property type="entry name" value="PKD"/>
    <property type="match status" value="1"/>
</dbReference>
<dbReference type="Proteomes" id="UP000604083">
    <property type="component" value="Unassembled WGS sequence"/>
</dbReference>
<name>A0A934RVR7_9BACT</name>
<keyword evidence="3" id="KW-1185">Reference proteome</keyword>
<comment type="caution">
    <text evidence="2">The sequence shown here is derived from an EMBL/GenBank/DDBJ whole genome shotgun (WGS) entry which is preliminary data.</text>
</comment>
<reference evidence="2" key="1">
    <citation type="submission" date="2021-01" db="EMBL/GenBank/DDBJ databases">
        <title>Modified the classification status of verrucomicrobia.</title>
        <authorList>
            <person name="Feng X."/>
        </authorList>
    </citation>
    <scope>NUCLEOTIDE SEQUENCE</scope>
    <source>
        <strain evidence="2">KCTC 12986</strain>
    </source>
</reference>
<dbReference type="InterPro" id="IPR022409">
    <property type="entry name" value="PKD/Chitinase_dom"/>
</dbReference>
<dbReference type="Gene3D" id="2.60.40.10">
    <property type="entry name" value="Immunoglobulins"/>
    <property type="match status" value="1"/>
</dbReference>
<gene>
    <name evidence="2" type="ORF">JIN78_13350</name>
</gene>
<protein>
    <submittedName>
        <fullName evidence="2">PKD domain-containing protein</fullName>
    </submittedName>
</protein>
<feature type="domain" description="PKD" evidence="1">
    <location>
        <begin position="828"/>
        <end position="856"/>
    </location>
</feature>
<dbReference type="InterPro" id="IPR013783">
    <property type="entry name" value="Ig-like_fold"/>
</dbReference>
<evidence type="ECO:0000313" key="3">
    <source>
        <dbReference type="Proteomes" id="UP000604083"/>
    </source>
</evidence>
<organism evidence="2 3">
    <name type="scientific">Roseibacillus ishigakijimensis</name>
    <dbReference type="NCBI Taxonomy" id="454146"/>
    <lineage>
        <taxon>Bacteria</taxon>
        <taxon>Pseudomonadati</taxon>
        <taxon>Verrucomicrobiota</taxon>
        <taxon>Verrucomicrobiia</taxon>
        <taxon>Verrucomicrobiales</taxon>
        <taxon>Verrucomicrobiaceae</taxon>
        <taxon>Roseibacillus</taxon>
    </lineage>
</organism>
<proteinExistence type="predicted"/>
<dbReference type="InterPro" id="IPR008969">
    <property type="entry name" value="CarboxyPept-like_regulatory"/>
</dbReference>
<evidence type="ECO:0000259" key="1">
    <source>
        <dbReference type="PROSITE" id="PS50093"/>
    </source>
</evidence>
<dbReference type="AlphaFoldDB" id="A0A934RVR7"/>
<dbReference type="SUPFAM" id="SSF49299">
    <property type="entry name" value="PKD domain"/>
    <property type="match status" value="1"/>
</dbReference>
<dbReference type="Pfam" id="PF18911">
    <property type="entry name" value="PKD_4"/>
    <property type="match status" value="1"/>
</dbReference>